<reference evidence="2 3" key="1">
    <citation type="submission" date="2019-12" db="EMBL/GenBank/DDBJ databases">
        <title>Genomic-based taxomic classification of the family Erythrobacteraceae.</title>
        <authorList>
            <person name="Xu L."/>
        </authorList>
    </citation>
    <scope>NUCLEOTIDE SEQUENCE [LARGE SCALE GENOMIC DNA]</scope>
    <source>
        <strain evidence="2 3">JCM 10282</strain>
    </source>
</reference>
<accession>A0A6I4UIT0</accession>
<sequence length="56" mass="6232">MIRASARADKLVQRLRARAARIAAGRTAKRRPPARSDWHSAATLWPDLLGDPRDGK</sequence>
<proteinExistence type="predicted"/>
<dbReference type="EMBL" id="JACICE010000001">
    <property type="protein sequence ID" value="MBB3774842.1"/>
    <property type="molecule type" value="Genomic_DNA"/>
</dbReference>
<evidence type="ECO:0000313" key="4">
    <source>
        <dbReference type="Proteomes" id="UP000548685"/>
    </source>
</evidence>
<dbReference type="Proteomes" id="UP000548685">
    <property type="component" value="Unassembled WGS sequence"/>
</dbReference>
<reference evidence="1 4" key="2">
    <citation type="submission" date="2020-08" db="EMBL/GenBank/DDBJ databases">
        <title>Genomic Encyclopedia of Type Strains, Phase IV (KMG-IV): sequencing the most valuable type-strain genomes for metagenomic binning, comparative biology and taxonomic classification.</title>
        <authorList>
            <person name="Goeker M."/>
        </authorList>
    </citation>
    <scope>NUCLEOTIDE SEQUENCE [LARGE SCALE GENOMIC DNA]</scope>
    <source>
        <strain evidence="1 4">DSM 8510</strain>
    </source>
</reference>
<dbReference type="Proteomes" id="UP000430021">
    <property type="component" value="Unassembled WGS sequence"/>
</dbReference>
<gene>
    <name evidence="1" type="ORF">FHS52_000785</name>
    <name evidence="2" type="ORF">GRI59_02670</name>
</gene>
<evidence type="ECO:0000313" key="1">
    <source>
        <dbReference type="EMBL" id="MBB3774842.1"/>
    </source>
</evidence>
<protein>
    <submittedName>
        <fullName evidence="2">Uncharacterized protein</fullName>
    </submittedName>
</protein>
<dbReference type="AlphaFoldDB" id="A0A6I4UIT0"/>
<dbReference type="EMBL" id="WTYB01000001">
    <property type="protein sequence ID" value="MXP37517.1"/>
    <property type="molecule type" value="Genomic_DNA"/>
</dbReference>
<dbReference type="RefSeq" id="WP_160759646.1">
    <property type="nucleotide sequence ID" value="NZ_BAAADZ010000002.1"/>
</dbReference>
<comment type="caution">
    <text evidence="2">The sequence shown here is derived from an EMBL/GenBank/DDBJ whole genome shotgun (WGS) entry which is preliminary data.</text>
</comment>
<keyword evidence="4" id="KW-1185">Reference proteome</keyword>
<name>A0A6I4UIT0_9SPHN</name>
<evidence type="ECO:0000313" key="3">
    <source>
        <dbReference type="Proteomes" id="UP000430021"/>
    </source>
</evidence>
<organism evidence="2 3">
    <name type="scientific">Erythrobacter ramosus</name>
    <dbReference type="NCBI Taxonomy" id="35811"/>
    <lineage>
        <taxon>Bacteria</taxon>
        <taxon>Pseudomonadati</taxon>
        <taxon>Pseudomonadota</taxon>
        <taxon>Alphaproteobacteria</taxon>
        <taxon>Sphingomonadales</taxon>
        <taxon>Erythrobacteraceae</taxon>
        <taxon>Erythrobacter/Porphyrobacter group</taxon>
        <taxon>Erythrobacter</taxon>
    </lineage>
</organism>
<evidence type="ECO:0000313" key="2">
    <source>
        <dbReference type="EMBL" id="MXP37517.1"/>
    </source>
</evidence>